<dbReference type="GO" id="GO:0008168">
    <property type="term" value="F:methyltransferase activity"/>
    <property type="evidence" value="ECO:0007669"/>
    <property type="project" value="TreeGrafter"/>
</dbReference>
<dbReference type="AlphaFoldDB" id="A0A6J4TX33"/>
<protein>
    <recommendedName>
        <fullName evidence="1">Methyltransferase domain-containing protein</fullName>
    </recommendedName>
</protein>
<dbReference type="InterPro" id="IPR029063">
    <property type="entry name" value="SAM-dependent_MTases_sf"/>
</dbReference>
<feature type="domain" description="Methyltransferase" evidence="1">
    <location>
        <begin position="310"/>
        <end position="422"/>
    </location>
</feature>
<name>A0A6J4TX33_9BACT</name>
<dbReference type="SUPFAM" id="SSF53335">
    <property type="entry name" value="S-adenosyl-L-methionine-dependent methyltransferases"/>
    <property type="match status" value="1"/>
</dbReference>
<accession>A0A6J4TX33</accession>
<reference evidence="2" key="1">
    <citation type="submission" date="2020-02" db="EMBL/GenBank/DDBJ databases">
        <authorList>
            <person name="Meier V. D."/>
        </authorList>
    </citation>
    <scope>NUCLEOTIDE SEQUENCE</scope>
    <source>
        <strain evidence="2">AVDCRST_MAG59</strain>
    </source>
</reference>
<organism evidence="2">
    <name type="scientific">uncultured Thermomicrobiales bacterium</name>
    <dbReference type="NCBI Taxonomy" id="1645740"/>
    <lineage>
        <taxon>Bacteria</taxon>
        <taxon>Pseudomonadati</taxon>
        <taxon>Thermomicrobiota</taxon>
        <taxon>Thermomicrobia</taxon>
        <taxon>Thermomicrobiales</taxon>
        <taxon>environmental samples</taxon>
    </lineage>
</organism>
<proteinExistence type="predicted"/>
<dbReference type="PANTHER" id="PTHR42912:SF98">
    <property type="entry name" value="UNCHARACTERISED METHYLTRANSFERASE RV1498C"/>
    <property type="match status" value="1"/>
</dbReference>
<gene>
    <name evidence="2" type="ORF">AVDCRST_MAG59-149</name>
</gene>
<dbReference type="Pfam" id="PF13649">
    <property type="entry name" value="Methyltransf_25"/>
    <property type="match status" value="1"/>
</dbReference>
<evidence type="ECO:0000313" key="2">
    <source>
        <dbReference type="EMBL" id="CAA9534548.1"/>
    </source>
</evidence>
<dbReference type="CDD" id="cd02440">
    <property type="entry name" value="AdoMet_MTases"/>
    <property type="match status" value="1"/>
</dbReference>
<sequence length="514" mass="57120">MRIVIVDPLLTGDVSLAEMLRSIYGLATVVRVATPRRAGGGQRLSVEQFPSDAVSRYSGPPADETVSVLADAGAHVIALLRDPYDAFVAVYRGAQSEQPTNQRQARKRRSDVMVGKPIDHPDVLGFLSHEFPSTLSRTTGWLLDADAVPVRLEDLEADPASVLRTVSDRIAPVAPGLIAETVAAWSATPGARPTDATRDRPRHVRRAAPVPVGESRQELGDAHYALSREHLADHIVGLEYEVRQPSESWVAAHPTIAAEVTDAGADLIAPAELRRFRYARRGGKEGFVRVGDEVVRRFVDLCGLEPDERILDVGCGVGRIALALTKYLDERARYDGFDVDTEGIRWCQEQITPSFPNFRFQLADVFSKNYHPDGRYQPSEYRFPFPDASFSFVFLTSVFTHLVPEAAENYLRQIARVLEHGGRCYCTWNLLTPESLDDLEQGRGGKPFPVDHGFYRLQKADNPERSIAYAESWVRETIATVGLSIDQPIHHRGWSRQRHADQGNQDIVVATKRA</sequence>
<dbReference type="Gene3D" id="3.40.50.150">
    <property type="entry name" value="Vaccinia Virus protein VP39"/>
    <property type="match status" value="1"/>
</dbReference>
<dbReference type="PANTHER" id="PTHR42912">
    <property type="entry name" value="METHYLTRANSFERASE"/>
    <property type="match status" value="1"/>
</dbReference>
<dbReference type="InterPro" id="IPR050508">
    <property type="entry name" value="Methyltransf_Superfamily"/>
</dbReference>
<evidence type="ECO:0000259" key="1">
    <source>
        <dbReference type="Pfam" id="PF13649"/>
    </source>
</evidence>
<dbReference type="InterPro" id="IPR041698">
    <property type="entry name" value="Methyltransf_25"/>
</dbReference>
<dbReference type="EMBL" id="CADCWF010000007">
    <property type="protein sequence ID" value="CAA9534548.1"/>
    <property type="molecule type" value="Genomic_DNA"/>
</dbReference>